<keyword evidence="1" id="KW-0732">Signal</keyword>
<dbReference type="EMBL" id="JWIC01000006">
    <property type="protein sequence ID" value="KID56722.1"/>
    <property type="molecule type" value="Genomic_DNA"/>
</dbReference>
<dbReference type="GO" id="GO:0004527">
    <property type="term" value="F:exonuclease activity"/>
    <property type="evidence" value="ECO:0007669"/>
    <property type="project" value="UniProtKB-KW"/>
</dbReference>
<dbReference type="OrthoDB" id="6322294at2"/>
<reference evidence="2" key="1">
    <citation type="journal article" date="2012" name="Sci. Rep.">
        <title>Recruitment in the sea: bacterial genes required for inducing larval settlement in a polychaete worm.</title>
        <authorList>
            <person name="Huang Y."/>
            <person name="Callahan S."/>
            <person name="Hadfield M.G."/>
        </authorList>
    </citation>
    <scope>NUCLEOTIDE SEQUENCE</scope>
    <source>
        <strain evidence="2">HI1</strain>
    </source>
</reference>
<feature type="signal peptide" evidence="1">
    <location>
        <begin position="1"/>
        <end position="20"/>
    </location>
</feature>
<evidence type="ECO:0000313" key="2">
    <source>
        <dbReference type="EMBL" id="AHX39748.1"/>
    </source>
</evidence>
<sequence length="147" mass="15901">MFKSFTIAALVSLTSTGVFASEVQSFKASDASVISKVCEVAANQGLSAARKEGAQHGVFISRFSETVKCNGEDIRTFAKSQNEMQIVKQTTQSKLVAKNTSIATELCLKAAKEGLDSLKTYRGQARSLKCNNLPVKQFVQQVNKTAM</sequence>
<keyword evidence="3" id="KW-0269">Exonuclease</keyword>
<reference evidence="3 4" key="3">
    <citation type="submission" date="2014-12" db="EMBL/GenBank/DDBJ databases">
        <title>Draft Genome Sequence of Pseudoalteromonas luteoviolacea HI1.</title>
        <authorList>
            <person name="Asahina A.Y."/>
            <person name="Hadfield M.G."/>
        </authorList>
    </citation>
    <scope>NUCLEOTIDE SEQUENCE [LARGE SCALE GENOMIC DNA]</scope>
    <source>
        <strain evidence="3 4">HI1</strain>
    </source>
</reference>
<dbReference type="RefSeq" id="WP_039609790.1">
    <property type="nucleotide sequence ID" value="NZ_JWIC01000006.1"/>
</dbReference>
<reference evidence="2" key="2">
    <citation type="journal article" date="2014" name="Science">
        <title>Marine tubeworm metamorphosis induced by arrays of bacterial phage tail-like structures.</title>
        <authorList>
            <person name="Shikuma N.J."/>
            <person name="Pilhofer M."/>
            <person name="Weiss G.L."/>
            <person name="Hadfield M.G."/>
            <person name="Jensen G.J."/>
            <person name="Newman D.K."/>
        </authorList>
    </citation>
    <scope>NUCLEOTIDE SEQUENCE</scope>
    <source>
        <strain evidence="2">HI1</strain>
    </source>
</reference>
<evidence type="ECO:0000313" key="3">
    <source>
        <dbReference type="EMBL" id="KID56722.1"/>
    </source>
</evidence>
<gene>
    <name evidence="3" type="ORF">JF50_12475</name>
</gene>
<accession>A0A023PZT6</accession>
<keyword evidence="3" id="KW-0378">Hydrolase</keyword>
<proteinExistence type="predicted"/>
<name>A0A023PZT6_9GAMM</name>
<dbReference type="EMBL" id="KF724687">
    <property type="protein sequence ID" value="AHX39748.1"/>
    <property type="molecule type" value="Genomic_DNA"/>
</dbReference>
<dbReference type="Proteomes" id="UP000031327">
    <property type="component" value="Unassembled WGS sequence"/>
</dbReference>
<protein>
    <submittedName>
        <fullName evidence="3">Exonuclease III</fullName>
    </submittedName>
</protein>
<organism evidence="2">
    <name type="scientific">Pseudoalteromonas luteoviolacea</name>
    <dbReference type="NCBI Taxonomy" id="43657"/>
    <lineage>
        <taxon>Bacteria</taxon>
        <taxon>Pseudomonadati</taxon>
        <taxon>Pseudomonadota</taxon>
        <taxon>Gammaproteobacteria</taxon>
        <taxon>Alteromonadales</taxon>
        <taxon>Pseudoalteromonadaceae</taxon>
        <taxon>Pseudoalteromonas</taxon>
    </lineage>
</organism>
<dbReference type="AlphaFoldDB" id="A0A023PZT6"/>
<keyword evidence="3" id="KW-0540">Nuclease</keyword>
<evidence type="ECO:0000256" key="1">
    <source>
        <dbReference type="SAM" id="SignalP"/>
    </source>
</evidence>
<feature type="chain" id="PRO_5007368207" evidence="1">
    <location>
        <begin position="21"/>
        <end position="147"/>
    </location>
</feature>
<evidence type="ECO:0000313" key="4">
    <source>
        <dbReference type="Proteomes" id="UP000031327"/>
    </source>
</evidence>